<proteinExistence type="predicted"/>
<gene>
    <name evidence="1" type="ORF">BD410DRAFT_810695</name>
</gene>
<dbReference type="Proteomes" id="UP000294933">
    <property type="component" value="Unassembled WGS sequence"/>
</dbReference>
<accession>A0A4Y7PFY1</accession>
<evidence type="ECO:0000313" key="1">
    <source>
        <dbReference type="EMBL" id="TDL13270.1"/>
    </source>
</evidence>
<dbReference type="EMBL" id="ML170777">
    <property type="protein sequence ID" value="TDL13270.1"/>
    <property type="molecule type" value="Genomic_DNA"/>
</dbReference>
<reference evidence="1 2" key="1">
    <citation type="submission" date="2018-06" db="EMBL/GenBank/DDBJ databases">
        <title>A transcriptomic atlas of mushroom development highlights an independent origin of complex multicellularity.</title>
        <authorList>
            <consortium name="DOE Joint Genome Institute"/>
            <person name="Krizsan K."/>
            <person name="Almasi E."/>
            <person name="Merenyi Z."/>
            <person name="Sahu N."/>
            <person name="Viragh M."/>
            <person name="Koszo T."/>
            <person name="Mondo S."/>
            <person name="Kiss B."/>
            <person name="Balint B."/>
            <person name="Kues U."/>
            <person name="Barry K."/>
            <person name="Hegedus J.C."/>
            <person name="Henrissat B."/>
            <person name="Johnson J."/>
            <person name="Lipzen A."/>
            <person name="Ohm R."/>
            <person name="Nagy I."/>
            <person name="Pangilinan J."/>
            <person name="Yan J."/>
            <person name="Xiong Y."/>
            <person name="Grigoriev I.V."/>
            <person name="Hibbett D.S."/>
            <person name="Nagy L.G."/>
        </authorList>
    </citation>
    <scope>NUCLEOTIDE SEQUENCE [LARGE SCALE GENOMIC DNA]</scope>
    <source>
        <strain evidence="1 2">SZMC22713</strain>
    </source>
</reference>
<name>A0A4Y7PFY1_9AGAM</name>
<keyword evidence="2" id="KW-1185">Reference proteome</keyword>
<protein>
    <submittedName>
        <fullName evidence="1">Uncharacterized protein</fullName>
    </submittedName>
</protein>
<sequence length="169" mass="18829">MYNGLASRFETSTANLTSMVVLRGCDRNVREDRVRAGNRLPDRCGRFSGGVVGFEFRCDGLSLIFRDGSQCAVLDLYLFPHCGYTQSLQSGATSIRNITQPQRTWPHDQLALANGLMHTAHRTSPCYTHLFGVAMQHTICISHPHRVYGLRVTGQHENTSSQVVPDYGD</sequence>
<organism evidence="1 2">
    <name type="scientific">Rickenella mellea</name>
    <dbReference type="NCBI Taxonomy" id="50990"/>
    <lineage>
        <taxon>Eukaryota</taxon>
        <taxon>Fungi</taxon>
        <taxon>Dikarya</taxon>
        <taxon>Basidiomycota</taxon>
        <taxon>Agaricomycotina</taxon>
        <taxon>Agaricomycetes</taxon>
        <taxon>Hymenochaetales</taxon>
        <taxon>Rickenellaceae</taxon>
        <taxon>Rickenella</taxon>
    </lineage>
</organism>
<dbReference type="AlphaFoldDB" id="A0A4Y7PFY1"/>
<dbReference type="VEuPathDB" id="FungiDB:BD410DRAFT_810695"/>
<evidence type="ECO:0000313" key="2">
    <source>
        <dbReference type="Proteomes" id="UP000294933"/>
    </source>
</evidence>